<dbReference type="SUPFAM" id="SSF48371">
    <property type="entry name" value="ARM repeat"/>
    <property type="match status" value="1"/>
</dbReference>
<dbReference type="InterPro" id="IPR016024">
    <property type="entry name" value="ARM-type_fold"/>
</dbReference>
<name>A0ABT9MUK2_9ACTN</name>
<comment type="caution">
    <text evidence="2">The sequence shown here is derived from an EMBL/GenBank/DDBJ whole genome shotgun (WGS) entry which is preliminary data.</text>
</comment>
<evidence type="ECO:0000256" key="1">
    <source>
        <dbReference type="SAM" id="MobiDB-lite"/>
    </source>
</evidence>
<proteinExistence type="predicted"/>
<evidence type="ECO:0000313" key="2">
    <source>
        <dbReference type="EMBL" id="MDP9795122.1"/>
    </source>
</evidence>
<keyword evidence="3" id="KW-1185">Reference proteome</keyword>
<reference evidence="2 3" key="1">
    <citation type="submission" date="2023-07" db="EMBL/GenBank/DDBJ databases">
        <title>Sequencing the genomes of 1000 actinobacteria strains.</title>
        <authorList>
            <person name="Klenk H.-P."/>
        </authorList>
    </citation>
    <scope>NUCLEOTIDE SEQUENCE [LARGE SCALE GENOMIC DNA]</scope>
    <source>
        <strain evidence="2 3">DSM 44710</strain>
    </source>
</reference>
<dbReference type="EMBL" id="JAUSRA010000001">
    <property type="protein sequence ID" value="MDP9795122.1"/>
    <property type="molecule type" value="Genomic_DNA"/>
</dbReference>
<accession>A0ABT9MUK2</accession>
<evidence type="ECO:0000313" key="3">
    <source>
        <dbReference type="Proteomes" id="UP001240984"/>
    </source>
</evidence>
<dbReference type="Proteomes" id="UP001240984">
    <property type="component" value="Unassembled WGS sequence"/>
</dbReference>
<gene>
    <name evidence="2" type="ORF">J2S43_003634</name>
</gene>
<organism evidence="2 3">
    <name type="scientific">Catenuloplanes nepalensis</name>
    <dbReference type="NCBI Taxonomy" id="587533"/>
    <lineage>
        <taxon>Bacteria</taxon>
        <taxon>Bacillati</taxon>
        <taxon>Actinomycetota</taxon>
        <taxon>Actinomycetes</taxon>
        <taxon>Micromonosporales</taxon>
        <taxon>Micromonosporaceae</taxon>
        <taxon>Catenuloplanes</taxon>
    </lineage>
</organism>
<sequence length="1129" mass="122333">MLTATRKLLTSLETLPYRGRMSALAAWARTAPDRAAVCAELRGRGVYERRLALVAAMVVRDRDGIAAAANDPVPALRAEALAAAVFAGLPAGEHADRPEVERRRIYRALRQRHAPEIADALMPEIRARFGDDEAIALLPGCGTETVRALLPELEHGFGLSRLVRRHAGVVLDRARERLAAAEPEDRDRVWTDVIHAVLRCDPAQALDLLERYGPEDSLPGSLTAYGPLARHDVHRVARLLAAPARTGWLERLTLPPGLLRRLITLPTDELASIGVRFRHNGAGLTAFLDALPPSRRGELYDLIMADADTSMFLPATAVMEVLPAAIRIREARRVLSLPRISENETHVQTWSAYLAWPDARAALETALRSGDAEERSAGYALLIGAARHSRDPHAVAEMITRLERLRNERDPVRASALTALAAVAPLLTAESTAGLTRLTTDAAEARDASYATTSALGRLAADVLRHHVGSPELSEWALFTIDLVSSGSAVPVLRRFDSVLRRGQESLVFARLRRWIEDGIARADYGRLFALTHALGRRARHVPELQELLRAATGKRTLPAVARTAVDLWLADPRHRSARVAEVLDADVSTATLHVVWTTICTVRTDLLDRVLARPVKGRFVEKGTRWVPGWSLRPERWLPRQQDRFVELQALIAADEGQGVWRRAQAIKAAAGISGAGRELVLRYLDDPEVAIAEAALGALAWTDRPDLALPVLLRYADGDRARVALYAAGRAARHVPPSVLEGVLGPVLAGPAKVTSRKEAARLLAGFGTPAVMATLLAAYTRPDQHRDIRAAIVSAARQRLGVEESWDVLRTAVGGSREERRAVLHAQPYLIAERHRPRYARFIVDAAGAGDREVRRAAFGRFGTWAPWLTGTDDMIVDRLTDLRESLTHMDIAGLLRAGGPTVLARTLTALVDLDAQPGGGAPVQPGAGADASLESDAHALPESDAHALPESDATVSPESGAPGERADGVIADRPARRRVELLARGANVRARTLPPSADRSVLIAPARWLAGRPGFTAIGAAMLVDLGRLDNLDEIVELCAARPVLAAHLADRAATRMRSLRDWYDPDAIARLTARGDVAGGLFAVALVPHGAGFGWKEPWRGLLAALRAHPDADVRESALGIDMS</sequence>
<protein>
    <submittedName>
        <fullName evidence="2">Uncharacterized protein</fullName>
    </submittedName>
</protein>
<feature type="region of interest" description="Disordered" evidence="1">
    <location>
        <begin position="946"/>
        <end position="974"/>
    </location>
</feature>